<dbReference type="Gene3D" id="3.90.550.10">
    <property type="entry name" value="Spore Coat Polysaccharide Biosynthesis Protein SpsA, Chain A"/>
    <property type="match status" value="1"/>
</dbReference>
<organism evidence="2 3">
    <name type="scientific">Candidatus Saganbacteria bacterium CG08_land_8_20_14_0_20_45_16</name>
    <dbReference type="NCBI Taxonomy" id="2014293"/>
    <lineage>
        <taxon>Bacteria</taxon>
        <taxon>Bacillati</taxon>
        <taxon>Saganbacteria</taxon>
    </lineage>
</organism>
<dbReference type="InterPro" id="IPR001173">
    <property type="entry name" value="Glyco_trans_2-like"/>
</dbReference>
<accession>A0A2H0Y1X0</accession>
<comment type="caution">
    <text evidence="2">The sequence shown here is derived from an EMBL/GenBank/DDBJ whole genome shotgun (WGS) entry which is preliminary data.</text>
</comment>
<sequence length="281" mass="31629">MKDLSIIIVNTNNKKLLKECLHSIYHRPQQLNLEIIVSDNASSDGSQTLIKTEFPEVKLIENDSNLGFIKASNLGLKIAHGRYIMLLNDDTLVKAGALNKLVQFMDQTPSAGACGPKLLNTNGTLQHQGGLLGKKFWRAKVPTSVDFVIGAALMVRKEVLSQVGLMDENLFFYNDDLDWCLSIRRAGWKIYFVPAAEIVHYGGYSSKRKFNPKLFIEGFRGGLYFCRKHYGELTFHLYRLALCLGLILCLPCQVFNPAKLYAYTDIIMITARGQIPRPVLK</sequence>
<dbReference type="EMBL" id="PEYM01000002">
    <property type="protein sequence ID" value="PIS31785.1"/>
    <property type="molecule type" value="Genomic_DNA"/>
</dbReference>
<reference evidence="2 3" key="1">
    <citation type="submission" date="2017-09" db="EMBL/GenBank/DDBJ databases">
        <title>Depth-based differentiation of microbial function through sediment-hosted aquifers and enrichment of novel symbionts in the deep terrestrial subsurface.</title>
        <authorList>
            <person name="Probst A.J."/>
            <person name="Ladd B."/>
            <person name="Jarett J.K."/>
            <person name="Geller-Mcgrath D.E."/>
            <person name="Sieber C.M."/>
            <person name="Emerson J.B."/>
            <person name="Anantharaman K."/>
            <person name="Thomas B.C."/>
            <person name="Malmstrom R."/>
            <person name="Stieglmeier M."/>
            <person name="Klingl A."/>
            <person name="Woyke T."/>
            <person name="Ryan C.M."/>
            <person name="Banfield J.F."/>
        </authorList>
    </citation>
    <scope>NUCLEOTIDE SEQUENCE [LARGE SCALE GENOMIC DNA]</scope>
    <source>
        <strain evidence="2">CG08_land_8_20_14_0_20_45_16</strain>
    </source>
</reference>
<dbReference type="AlphaFoldDB" id="A0A2H0Y1X0"/>
<dbReference type="CDD" id="cd04186">
    <property type="entry name" value="GT_2_like_c"/>
    <property type="match status" value="1"/>
</dbReference>
<dbReference type="GO" id="GO:0016740">
    <property type="term" value="F:transferase activity"/>
    <property type="evidence" value="ECO:0007669"/>
    <property type="project" value="UniProtKB-KW"/>
</dbReference>
<protein>
    <submittedName>
        <fullName evidence="2">Glycosyl transferase family 2</fullName>
    </submittedName>
</protein>
<proteinExistence type="predicted"/>
<feature type="domain" description="Glycosyltransferase 2-like" evidence="1">
    <location>
        <begin position="5"/>
        <end position="162"/>
    </location>
</feature>
<dbReference type="Proteomes" id="UP000231343">
    <property type="component" value="Unassembled WGS sequence"/>
</dbReference>
<dbReference type="SUPFAM" id="SSF53448">
    <property type="entry name" value="Nucleotide-diphospho-sugar transferases"/>
    <property type="match status" value="1"/>
</dbReference>
<dbReference type="PANTHER" id="PTHR43179">
    <property type="entry name" value="RHAMNOSYLTRANSFERASE WBBL"/>
    <property type="match status" value="1"/>
</dbReference>
<name>A0A2H0Y1X0_UNCSA</name>
<gene>
    <name evidence="2" type="ORF">COT42_00120</name>
</gene>
<dbReference type="InterPro" id="IPR029044">
    <property type="entry name" value="Nucleotide-diphossugar_trans"/>
</dbReference>
<evidence type="ECO:0000259" key="1">
    <source>
        <dbReference type="Pfam" id="PF00535"/>
    </source>
</evidence>
<dbReference type="PANTHER" id="PTHR43179:SF7">
    <property type="entry name" value="RHAMNOSYLTRANSFERASE WBBL"/>
    <property type="match status" value="1"/>
</dbReference>
<keyword evidence="2" id="KW-0808">Transferase</keyword>
<dbReference type="Pfam" id="PF00535">
    <property type="entry name" value="Glycos_transf_2"/>
    <property type="match status" value="1"/>
</dbReference>
<evidence type="ECO:0000313" key="3">
    <source>
        <dbReference type="Proteomes" id="UP000231343"/>
    </source>
</evidence>
<evidence type="ECO:0000313" key="2">
    <source>
        <dbReference type="EMBL" id="PIS31785.1"/>
    </source>
</evidence>